<dbReference type="InterPro" id="IPR036291">
    <property type="entry name" value="NAD(P)-bd_dom_sf"/>
</dbReference>
<dbReference type="EMBL" id="JACXIZ010000005">
    <property type="protein sequence ID" value="MBD2843828.1"/>
    <property type="molecule type" value="Genomic_DNA"/>
</dbReference>
<evidence type="ECO:0000259" key="1">
    <source>
        <dbReference type="Pfam" id="PF01408"/>
    </source>
</evidence>
<evidence type="ECO:0000313" key="2">
    <source>
        <dbReference type="EMBL" id="MBD2843828.1"/>
    </source>
</evidence>
<dbReference type="GO" id="GO:0000166">
    <property type="term" value="F:nucleotide binding"/>
    <property type="evidence" value="ECO:0007669"/>
    <property type="project" value="InterPro"/>
</dbReference>
<organism evidence="2 3">
    <name type="scientific">Paenibacillus sabuli</name>
    <dbReference type="NCBI Taxonomy" id="2772509"/>
    <lineage>
        <taxon>Bacteria</taxon>
        <taxon>Bacillati</taxon>
        <taxon>Bacillota</taxon>
        <taxon>Bacilli</taxon>
        <taxon>Bacillales</taxon>
        <taxon>Paenibacillaceae</taxon>
        <taxon>Paenibacillus</taxon>
    </lineage>
</organism>
<dbReference type="Gene3D" id="3.40.50.720">
    <property type="entry name" value="NAD(P)-binding Rossmann-like Domain"/>
    <property type="match status" value="1"/>
</dbReference>
<feature type="domain" description="Gfo/Idh/MocA-like oxidoreductase N-terminal" evidence="1">
    <location>
        <begin position="45"/>
        <end position="133"/>
    </location>
</feature>
<dbReference type="Pfam" id="PF01408">
    <property type="entry name" value="GFO_IDH_MocA"/>
    <property type="match status" value="1"/>
</dbReference>
<comment type="caution">
    <text evidence="2">The sequence shown here is derived from an EMBL/GenBank/DDBJ whole genome shotgun (WGS) entry which is preliminary data.</text>
</comment>
<evidence type="ECO:0000313" key="3">
    <source>
        <dbReference type="Proteomes" id="UP000621560"/>
    </source>
</evidence>
<keyword evidence="3" id="KW-1185">Reference proteome</keyword>
<proteinExistence type="predicted"/>
<dbReference type="InterPro" id="IPR000683">
    <property type="entry name" value="Gfo/Idh/MocA-like_OxRdtase_N"/>
</dbReference>
<gene>
    <name evidence="2" type="ORF">IDH44_01375</name>
</gene>
<name>A0A927GPZ2_9BACL</name>
<dbReference type="Proteomes" id="UP000621560">
    <property type="component" value="Unassembled WGS sequence"/>
</dbReference>
<dbReference type="AlphaFoldDB" id="A0A927GPZ2"/>
<sequence>MLRIGIWGLDTSHSLRFAELLNDPLHPYRVPGAVIAGMCRSRADGSAAAQREHEYMAALAQAYAVPEYDAPEALAAHCDALMLGSGDAAAHPAQAARAAPLGKPLFVNKPLAASAADGEAIFALADTHGVPLMSCSALRYTEPLLELAGYGGAGAITGADISGPVHWLAGKPDFLDYGIHALEALFAILGPDCRAIRPAGDARHDLIVGEWAGGRYGVVRGNRTGSDAFRLTVHYERASRSASLLTHEIPYVRTMLLRYIAMCERDAAPIEPQETLAVLRCADAVNRHRKRQVRVRL</sequence>
<dbReference type="RefSeq" id="WP_190913975.1">
    <property type="nucleotide sequence ID" value="NZ_JACXIZ010000005.1"/>
</dbReference>
<reference evidence="2" key="1">
    <citation type="submission" date="2020-09" db="EMBL/GenBank/DDBJ databases">
        <title>A novel bacterium of genus Paenibacillus, isolated from South China Sea.</title>
        <authorList>
            <person name="Huang H."/>
            <person name="Mo K."/>
            <person name="Hu Y."/>
        </authorList>
    </citation>
    <scope>NUCLEOTIDE SEQUENCE</scope>
    <source>
        <strain evidence="2">IB182496</strain>
    </source>
</reference>
<protein>
    <submittedName>
        <fullName evidence="2">Gfo/Idh/MocA family oxidoreductase</fullName>
    </submittedName>
</protein>
<dbReference type="SUPFAM" id="SSF51735">
    <property type="entry name" value="NAD(P)-binding Rossmann-fold domains"/>
    <property type="match status" value="1"/>
</dbReference>
<accession>A0A927GPZ2</accession>